<dbReference type="EMBL" id="CM041533">
    <property type="protein sequence ID" value="KAI3375313.1"/>
    <property type="molecule type" value="Genomic_DNA"/>
</dbReference>
<protein>
    <submittedName>
        <fullName evidence="1">Uncharacterized protein</fullName>
    </submittedName>
</protein>
<reference evidence="1" key="1">
    <citation type="submission" date="2022-04" db="EMBL/GenBank/DDBJ databases">
        <title>Jade perch genome.</title>
        <authorList>
            <person name="Chao B."/>
        </authorList>
    </citation>
    <scope>NUCLEOTIDE SEQUENCE</scope>
    <source>
        <strain evidence="1">CB-2022</strain>
    </source>
</reference>
<gene>
    <name evidence="1" type="ORF">L3Q82_021807</name>
</gene>
<proteinExistence type="predicted"/>
<evidence type="ECO:0000313" key="2">
    <source>
        <dbReference type="Proteomes" id="UP000831701"/>
    </source>
</evidence>
<organism evidence="1 2">
    <name type="scientific">Scortum barcoo</name>
    <name type="common">barcoo grunter</name>
    <dbReference type="NCBI Taxonomy" id="214431"/>
    <lineage>
        <taxon>Eukaryota</taxon>
        <taxon>Metazoa</taxon>
        <taxon>Chordata</taxon>
        <taxon>Craniata</taxon>
        <taxon>Vertebrata</taxon>
        <taxon>Euteleostomi</taxon>
        <taxon>Actinopterygii</taxon>
        <taxon>Neopterygii</taxon>
        <taxon>Teleostei</taxon>
        <taxon>Neoteleostei</taxon>
        <taxon>Acanthomorphata</taxon>
        <taxon>Eupercaria</taxon>
        <taxon>Centrarchiformes</taxon>
        <taxon>Terapontoidei</taxon>
        <taxon>Terapontidae</taxon>
        <taxon>Scortum</taxon>
    </lineage>
</organism>
<accession>A0ACB8X6I4</accession>
<keyword evidence="2" id="KW-1185">Reference proteome</keyword>
<comment type="caution">
    <text evidence="1">The sequence shown here is derived from an EMBL/GenBank/DDBJ whole genome shotgun (WGS) entry which is preliminary data.</text>
</comment>
<name>A0ACB8X6I4_9TELE</name>
<sequence length="137" mass="14858">MSHRKEAPGEDPGHAGETMSLGWPGNASGILPGIAGGSVWGEGSLGISAQTAVLCDPVTDKRRKMDGWMESIKHSNLEQCNLSRWSARQAALQRSGDEECDNKEVEDKETWIKCCAPTSRVEPSHYVHWDGQTPPGS</sequence>
<evidence type="ECO:0000313" key="1">
    <source>
        <dbReference type="EMBL" id="KAI3375313.1"/>
    </source>
</evidence>
<dbReference type="Proteomes" id="UP000831701">
    <property type="component" value="Chromosome 3"/>
</dbReference>